<dbReference type="Proteomes" id="UP000789396">
    <property type="component" value="Unassembled WGS sequence"/>
</dbReference>
<dbReference type="AlphaFoldDB" id="A0A9N9D6V0"/>
<comment type="caution">
    <text evidence="1">The sequence shown here is derived from an EMBL/GenBank/DDBJ whole genome shotgun (WGS) entry which is preliminary data.</text>
</comment>
<dbReference type="OrthoDB" id="2485513at2759"/>
<feature type="non-terminal residue" evidence="1">
    <location>
        <position position="1"/>
    </location>
</feature>
<dbReference type="EMBL" id="CAJVPZ010011441">
    <property type="protein sequence ID" value="CAG8630075.1"/>
    <property type="molecule type" value="Genomic_DNA"/>
</dbReference>
<reference evidence="1" key="1">
    <citation type="submission" date="2021-06" db="EMBL/GenBank/DDBJ databases">
        <authorList>
            <person name="Kallberg Y."/>
            <person name="Tangrot J."/>
            <person name="Rosling A."/>
        </authorList>
    </citation>
    <scope>NUCLEOTIDE SEQUENCE</scope>
    <source>
        <strain evidence="1">IN212</strain>
    </source>
</reference>
<organism evidence="1 2">
    <name type="scientific">Racocetra fulgida</name>
    <dbReference type="NCBI Taxonomy" id="60492"/>
    <lineage>
        <taxon>Eukaryota</taxon>
        <taxon>Fungi</taxon>
        <taxon>Fungi incertae sedis</taxon>
        <taxon>Mucoromycota</taxon>
        <taxon>Glomeromycotina</taxon>
        <taxon>Glomeromycetes</taxon>
        <taxon>Diversisporales</taxon>
        <taxon>Gigasporaceae</taxon>
        <taxon>Racocetra</taxon>
    </lineage>
</organism>
<protein>
    <submittedName>
        <fullName evidence="1">15133_t:CDS:1</fullName>
    </submittedName>
</protein>
<proteinExistence type="predicted"/>
<keyword evidence="2" id="KW-1185">Reference proteome</keyword>
<evidence type="ECO:0000313" key="1">
    <source>
        <dbReference type="EMBL" id="CAG8630075.1"/>
    </source>
</evidence>
<accession>A0A9N9D6V0</accession>
<gene>
    <name evidence="1" type="ORF">RFULGI_LOCUS7687</name>
</gene>
<name>A0A9N9D6V0_9GLOM</name>
<sequence>MLSEKFKLPTNITLRNICENFIQEKQEKRLKSPQIYKDVLFSKFLDEPEKLHELTNQMLKVLTSAERKESGKQAKCLNYMVIAQIGTKEVEIGYLET</sequence>
<evidence type="ECO:0000313" key="2">
    <source>
        <dbReference type="Proteomes" id="UP000789396"/>
    </source>
</evidence>